<feature type="compositionally biased region" description="Low complexity" evidence="1">
    <location>
        <begin position="7"/>
        <end position="35"/>
    </location>
</feature>
<dbReference type="Proteomes" id="UP001285636">
    <property type="component" value="Unassembled WGS sequence"/>
</dbReference>
<evidence type="ECO:0000313" key="3">
    <source>
        <dbReference type="Proteomes" id="UP001285636"/>
    </source>
</evidence>
<dbReference type="AlphaFoldDB" id="A0AAJ2NSK7"/>
<gene>
    <name evidence="2" type="ORF">RYX45_21985</name>
</gene>
<proteinExistence type="predicted"/>
<comment type="caution">
    <text evidence="2">The sequence shown here is derived from an EMBL/GenBank/DDBJ whole genome shotgun (WGS) entry which is preliminary data.</text>
</comment>
<dbReference type="EMBL" id="JAWJAY010000546">
    <property type="protein sequence ID" value="MDV2887841.1"/>
    <property type="molecule type" value="Genomic_DNA"/>
</dbReference>
<name>A0AAJ2NSK7_ALKPS</name>
<reference evidence="2" key="1">
    <citation type="submission" date="2023-10" db="EMBL/GenBank/DDBJ databases">
        <title>Screening of Alkalihalophilus pseudofirmusBZ-TG-HK211 and Its Alleviation of Salt Stress on Rapeseed Growth.</title>
        <authorList>
            <person name="Zhao B."/>
            <person name="Guo T."/>
        </authorList>
    </citation>
    <scope>NUCLEOTIDE SEQUENCE</scope>
    <source>
        <strain evidence="2">BZ-TG-HK211</strain>
    </source>
</reference>
<accession>A0AAJ2NSK7</accession>
<dbReference type="RefSeq" id="WP_323467975.1">
    <property type="nucleotide sequence ID" value="NZ_JAWJAY010000546.1"/>
</dbReference>
<sequence>SVALLHGLGCSSSRGRPSGLSPTGTAGSSSGSLAPGSASRIAAAVLAHLGHRGLGWCPRR</sequence>
<feature type="non-terminal residue" evidence="2">
    <location>
        <position position="1"/>
    </location>
</feature>
<evidence type="ECO:0000313" key="2">
    <source>
        <dbReference type="EMBL" id="MDV2887841.1"/>
    </source>
</evidence>
<evidence type="ECO:0000256" key="1">
    <source>
        <dbReference type="SAM" id="MobiDB-lite"/>
    </source>
</evidence>
<feature type="region of interest" description="Disordered" evidence="1">
    <location>
        <begin position="1"/>
        <end position="35"/>
    </location>
</feature>
<protein>
    <submittedName>
        <fullName evidence="2">Uncharacterized protein</fullName>
    </submittedName>
</protein>
<organism evidence="2 3">
    <name type="scientific">Alkalihalophilus pseudofirmus</name>
    <name type="common">Bacillus pseudofirmus</name>
    <dbReference type="NCBI Taxonomy" id="79885"/>
    <lineage>
        <taxon>Bacteria</taxon>
        <taxon>Bacillati</taxon>
        <taxon>Bacillota</taxon>
        <taxon>Bacilli</taxon>
        <taxon>Bacillales</taxon>
        <taxon>Bacillaceae</taxon>
        <taxon>Alkalihalophilus</taxon>
    </lineage>
</organism>